<evidence type="ECO:0000256" key="4">
    <source>
        <dbReference type="ARBA" id="ARBA00010662"/>
    </source>
</evidence>
<comment type="similarity">
    <text evidence="4 7">Belongs to the glucosamine/galactosamine-6-phosphate isomerase family. 6-phosphogluconolactonase subfamily.</text>
</comment>
<dbReference type="RefSeq" id="XP_020049255.1">
    <property type="nucleotide sequence ID" value="XM_020192663.1"/>
</dbReference>
<dbReference type="STRING" id="1344418.A0A1D2VMW2"/>
<dbReference type="PANTHER" id="PTHR11054">
    <property type="entry name" value="6-PHOSPHOGLUCONOLACTONASE"/>
    <property type="match status" value="1"/>
</dbReference>
<evidence type="ECO:0000256" key="6">
    <source>
        <dbReference type="ARBA" id="ARBA00022801"/>
    </source>
</evidence>
<evidence type="ECO:0000256" key="5">
    <source>
        <dbReference type="ARBA" id="ARBA00022490"/>
    </source>
</evidence>
<dbReference type="GO" id="GO:0017057">
    <property type="term" value="F:6-phosphogluconolactonase activity"/>
    <property type="evidence" value="ECO:0007669"/>
    <property type="project" value="UniProtKB-EC"/>
</dbReference>
<dbReference type="SUPFAM" id="SSF100950">
    <property type="entry name" value="NagB/RpiA/CoA transferase-like"/>
    <property type="match status" value="1"/>
</dbReference>
<dbReference type="Pfam" id="PF01182">
    <property type="entry name" value="Glucosamine_iso"/>
    <property type="match status" value="1"/>
</dbReference>
<keyword evidence="6" id="KW-0378">Hydrolase</keyword>
<dbReference type="Gene3D" id="3.40.50.1360">
    <property type="match status" value="1"/>
</dbReference>
<accession>A0A1D2VMW2</accession>
<feature type="domain" description="Glucosamine/galactosamine-6-phosphate isomerase" evidence="8">
    <location>
        <begin position="15"/>
        <end position="226"/>
    </location>
</feature>
<name>A0A1D2VMW2_9ASCO</name>
<dbReference type="InterPro" id="IPR005900">
    <property type="entry name" value="6-phosphogluconolactonase_DevB"/>
</dbReference>
<dbReference type="EMBL" id="KV454476">
    <property type="protein sequence ID" value="ODV62948.1"/>
    <property type="molecule type" value="Genomic_DNA"/>
</dbReference>
<evidence type="ECO:0000256" key="2">
    <source>
        <dbReference type="ARBA" id="ARBA00004496"/>
    </source>
</evidence>
<organism evidence="9 10">
    <name type="scientific">Ascoidea rubescens DSM 1968</name>
    <dbReference type="NCBI Taxonomy" id="1344418"/>
    <lineage>
        <taxon>Eukaryota</taxon>
        <taxon>Fungi</taxon>
        <taxon>Dikarya</taxon>
        <taxon>Ascomycota</taxon>
        <taxon>Saccharomycotina</taxon>
        <taxon>Saccharomycetes</taxon>
        <taxon>Ascoideaceae</taxon>
        <taxon>Ascoidea</taxon>
    </lineage>
</organism>
<proteinExistence type="inferred from homology"/>
<dbReference type="GO" id="GO:0005737">
    <property type="term" value="C:cytoplasm"/>
    <property type="evidence" value="ECO:0007669"/>
    <property type="project" value="UniProtKB-SubCell"/>
</dbReference>
<dbReference type="InterPro" id="IPR037171">
    <property type="entry name" value="NagB/RpiA_transferase-like"/>
</dbReference>
<keyword evidence="10" id="KW-1185">Reference proteome</keyword>
<dbReference type="AlphaFoldDB" id="A0A1D2VMW2"/>
<sequence length="253" mass="28072">MPNAKLFSFSDPSIALGEYILSIQNAVLATGKPHFTVAVSGGSLPKSLKKAIIDNKTIASQIQWPKWKIYFADERVVPLNHEDSNYGLIDTYILKELIKKQVLGPEVFAINENLVNDPLKIDDIALEYESLLPEDKEFDLVLLGSGPDGHTCSLFPNHPLLKVTDKFIVSITDSPKPPPRRITFTFPLLANSSYIAFVAEGSNKTEILSKIFAKENHGLPTEIVNALQKPNVSWFINDAAGNGLPEEYFSKYN</sequence>
<comment type="pathway">
    <text evidence="3">Carbohydrate degradation; pentose phosphate pathway; D-ribulose 5-phosphate from D-glucose 6-phosphate (oxidative stage): step 2/3.</text>
</comment>
<dbReference type="Proteomes" id="UP000095038">
    <property type="component" value="Unassembled WGS sequence"/>
</dbReference>
<evidence type="ECO:0000313" key="9">
    <source>
        <dbReference type="EMBL" id="ODV62948.1"/>
    </source>
</evidence>
<evidence type="ECO:0000256" key="1">
    <source>
        <dbReference type="ARBA" id="ARBA00000832"/>
    </source>
</evidence>
<dbReference type="CDD" id="cd01400">
    <property type="entry name" value="6PGL"/>
    <property type="match status" value="1"/>
</dbReference>
<evidence type="ECO:0000313" key="10">
    <source>
        <dbReference type="Proteomes" id="UP000095038"/>
    </source>
</evidence>
<evidence type="ECO:0000256" key="7">
    <source>
        <dbReference type="RuleBase" id="RU365095"/>
    </source>
</evidence>
<evidence type="ECO:0000256" key="3">
    <source>
        <dbReference type="ARBA" id="ARBA00004961"/>
    </source>
</evidence>
<evidence type="ECO:0000259" key="8">
    <source>
        <dbReference type="Pfam" id="PF01182"/>
    </source>
</evidence>
<dbReference type="InterPro" id="IPR039104">
    <property type="entry name" value="6PGL"/>
</dbReference>
<dbReference type="OrthoDB" id="432544at2759"/>
<keyword evidence="5" id="KW-0963">Cytoplasm</keyword>
<comment type="catalytic activity">
    <reaction evidence="1">
        <text>6-phospho-D-glucono-1,5-lactone + H2O = 6-phospho-D-gluconate + H(+)</text>
        <dbReference type="Rhea" id="RHEA:12556"/>
        <dbReference type="ChEBI" id="CHEBI:15377"/>
        <dbReference type="ChEBI" id="CHEBI:15378"/>
        <dbReference type="ChEBI" id="CHEBI:57955"/>
        <dbReference type="ChEBI" id="CHEBI:58759"/>
        <dbReference type="EC" id="3.1.1.31"/>
    </reaction>
</comment>
<reference evidence="10" key="1">
    <citation type="submission" date="2016-05" db="EMBL/GenBank/DDBJ databases">
        <title>Comparative genomics of biotechnologically important yeasts.</title>
        <authorList>
            <consortium name="DOE Joint Genome Institute"/>
            <person name="Riley R."/>
            <person name="Haridas S."/>
            <person name="Wolfe K.H."/>
            <person name="Lopes M.R."/>
            <person name="Hittinger C.T."/>
            <person name="Goker M."/>
            <person name="Salamov A."/>
            <person name="Wisecaver J."/>
            <person name="Long T.M."/>
            <person name="Aerts A.L."/>
            <person name="Barry K."/>
            <person name="Choi C."/>
            <person name="Clum A."/>
            <person name="Coughlan A.Y."/>
            <person name="Deshpande S."/>
            <person name="Douglass A.P."/>
            <person name="Hanson S.J."/>
            <person name="Klenk H.-P."/>
            <person name="Labutti K."/>
            <person name="Lapidus A."/>
            <person name="Lindquist E."/>
            <person name="Lipzen A."/>
            <person name="Meier-Kolthoff J.P."/>
            <person name="Ohm R.A."/>
            <person name="Otillar R.P."/>
            <person name="Pangilinan J."/>
            <person name="Peng Y."/>
            <person name="Rokas A."/>
            <person name="Rosa C.A."/>
            <person name="Scheuner C."/>
            <person name="Sibirny A.A."/>
            <person name="Slot J.C."/>
            <person name="Stielow J.B."/>
            <person name="Sun H."/>
            <person name="Kurtzman C.P."/>
            <person name="Blackwell M."/>
            <person name="Grigoriev I.V."/>
            <person name="Jeffries T.W."/>
        </authorList>
    </citation>
    <scope>NUCLEOTIDE SEQUENCE [LARGE SCALE GENOMIC DNA]</scope>
    <source>
        <strain evidence="10">DSM 1968</strain>
    </source>
</reference>
<dbReference type="InParanoid" id="A0A1D2VMW2"/>
<dbReference type="InterPro" id="IPR006148">
    <property type="entry name" value="Glc/Gal-6P_isomerase"/>
</dbReference>
<dbReference type="PANTHER" id="PTHR11054:SF24">
    <property type="entry name" value="6-PHOSPHOGLUCONOLACTONASE 3-RELATED"/>
    <property type="match status" value="1"/>
</dbReference>
<dbReference type="NCBIfam" id="TIGR01198">
    <property type="entry name" value="pgl"/>
    <property type="match status" value="1"/>
</dbReference>
<protein>
    <recommendedName>
        <fullName evidence="7">6-phosphogluconolactonase-like protein</fullName>
    </recommendedName>
</protein>
<dbReference type="GeneID" id="30966299"/>
<dbReference type="GO" id="GO:0006098">
    <property type="term" value="P:pentose-phosphate shunt"/>
    <property type="evidence" value="ECO:0007669"/>
    <property type="project" value="InterPro"/>
</dbReference>
<dbReference type="GO" id="GO:0005975">
    <property type="term" value="P:carbohydrate metabolic process"/>
    <property type="evidence" value="ECO:0007669"/>
    <property type="project" value="InterPro"/>
</dbReference>
<dbReference type="FunCoup" id="A0A1D2VMW2">
    <property type="interactions" value="728"/>
</dbReference>
<dbReference type="FunFam" id="3.40.50.1360:FF:000005">
    <property type="entry name" value="6-phosphogluconolactonase"/>
    <property type="match status" value="1"/>
</dbReference>
<comment type="subcellular location">
    <subcellularLocation>
        <location evidence="2">Cytoplasm</location>
    </subcellularLocation>
</comment>
<gene>
    <name evidence="9" type="ORF">ASCRUDRAFT_74387</name>
</gene>